<keyword evidence="1" id="KW-0812">Transmembrane</keyword>
<feature type="transmembrane region" description="Helical" evidence="1">
    <location>
        <begin position="42"/>
        <end position="60"/>
    </location>
</feature>
<keyword evidence="1" id="KW-1133">Transmembrane helix</keyword>
<accession>A0A975NC59</accession>
<evidence type="ECO:0000256" key="1">
    <source>
        <dbReference type="SAM" id="Phobius"/>
    </source>
</evidence>
<organism evidence="2 3">
    <name type="scientific">Bradyrhizobium sediminis</name>
    <dbReference type="NCBI Taxonomy" id="2840469"/>
    <lineage>
        <taxon>Bacteria</taxon>
        <taxon>Pseudomonadati</taxon>
        <taxon>Pseudomonadota</taxon>
        <taxon>Alphaproteobacteria</taxon>
        <taxon>Hyphomicrobiales</taxon>
        <taxon>Nitrobacteraceae</taxon>
        <taxon>Bradyrhizobium</taxon>
    </lineage>
</organism>
<sequence>MSDIGILNDPISQMFIALVFGGPGLLLGIPGALLWKKHRIAGAFLGAVGGFIICLVGWMISKDII</sequence>
<proteinExistence type="predicted"/>
<protein>
    <submittedName>
        <fullName evidence="2">Uncharacterized protein</fullName>
    </submittedName>
</protein>
<evidence type="ECO:0000313" key="2">
    <source>
        <dbReference type="EMBL" id="QWG12397.1"/>
    </source>
</evidence>
<evidence type="ECO:0000313" key="3">
    <source>
        <dbReference type="Proteomes" id="UP000680839"/>
    </source>
</evidence>
<keyword evidence="1" id="KW-0472">Membrane</keyword>
<name>A0A975NC59_9BRAD</name>
<dbReference type="Proteomes" id="UP000680839">
    <property type="component" value="Chromosome"/>
</dbReference>
<reference evidence="2" key="1">
    <citation type="submission" date="2021-06" db="EMBL/GenBank/DDBJ databases">
        <title>Bradyrhizobium sp. S2-20-1 Genome sequencing.</title>
        <authorList>
            <person name="Jin L."/>
        </authorList>
    </citation>
    <scope>NUCLEOTIDE SEQUENCE</scope>
    <source>
        <strain evidence="2">S2-20-1</strain>
    </source>
</reference>
<dbReference type="AlphaFoldDB" id="A0A975NC59"/>
<feature type="transmembrane region" description="Helical" evidence="1">
    <location>
        <begin position="12"/>
        <end position="35"/>
    </location>
</feature>
<dbReference type="EMBL" id="CP076134">
    <property type="protein sequence ID" value="QWG12397.1"/>
    <property type="molecule type" value="Genomic_DNA"/>
</dbReference>
<dbReference type="RefSeq" id="WP_215621217.1">
    <property type="nucleotide sequence ID" value="NZ_CP076134.1"/>
</dbReference>
<gene>
    <name evidence="2" type="ORF">KMZ29_22235</name>
</gene>